<organism evidence="7 8">
    <name type="scientific">Corynespora cassiicola Philippines</name>
    <dbReference type="NCBI Taxonomy" id="1448308"/>
    <lineage>
        <taxon>Eukaryota</taxon>
        <taxon>Fungi</taxon>
        <taxon>Dikarya</taxon>
        <taxon>Ascomycota</taxon>
        <taxon>Pezizomycotina</taxon>
        <taxon>Dothideomycetes</taxon>
        <taxon>Pleosporomycetidae</taxon>
        <taxon>Pleosporales</taxon>
        <taxon>Corynesporascaceae</taxon>
        <taxon>Corynespora</taxon>
    </lineage>
</organism>
<dbReference type="PROSITE" id="PS50157">
    <property type="entry name" value="ZINC_FINGER_C2H2_2"/>
    <property type="match status" value="2"/>
</dbReference>
<keyword evidence="1" id="KW-0479">Metal-binding</keyword>
<dbReference type="SUPFAM" id="SSF52540">
    <property type="entry name" value="P-loop containing nucleoside triphosphate hydrolases"/>
    <property type="match status" value="1"/>
</dbReference>
<dbReference type="Pfam" id="PF22939">
    <property type="entry name" value="WHD_GPIID"/>
    <property type="match status" value="1"/>
</dbReference>
<dbReference type="STRING" id="1448308.A0A2T2P0L0"/>
<keyword evidence="4" id="KW-0862">Zinc</keyword>
<feature type="domain" description="C2H2-type" evidence="6">
    <location>
        <begin position="944"/>
        <end position="969"/>
    </location>
</feature>
<dbReference type="InterPro" id="IPR056884">
    <property type="entry name" value="NPHP3-like_N"/>
</dbReference>
<dbReference type="InterPro" id="IPR027417">
    <property type="entry name" value="P-loop_NTPase"/>
</dbReference>
<dbReference type="InterPro" id="IPR036236">
    <property type="entry name" value="Znf_C2H2_sf"/>
</dbReference>
<dbReference type="OrthoDB" id="21416at2759"/>
<evidence type="ECO:0000256" key="2">
    <source>
        <dbReference type="ARBA" id="ARBA00022737"/>
    </source>
</evidence>
<protein>
    <recommendedName>
        <fullName evidence="6">C2H2-type domain-containing protein</fullName>
    </recommendedName>
</protein>
<evidence type="ECO:0000256" key="3">
    <source>
        <dbReference type="ARBA" id="ARBA00022771"/>
    </source>
</evidence>
<dbReference type="Pfam" id="PF24883">
    <property type="entry name" value="NPHP3_N"/>
    <property type="match status" value="1"/>
</dbReference>
<name>A0A2T2P0L0_CORCC</name>
<dbReference type="InterPro" id="IPR013087">
    <property type="entry name" value="Znf_C2H2_type"/>
</dbReference>
<evidence type="ECO:0000313" key="8">
    <source>
        <dbReference type="Proteomes" id="UP000240883"/>
    </source>
</evidence>
<dbReference type="GO" id="GO:0008270">
    <property type="term" value="F:zinc ion binding"/>
    <property type="evidence" value="ECO:0007669"/>
    <property type="project" value="UniProtKB-KW"/>
</dbReference>
<dbReference type="SMART" id="SM00355">
    <property type="entry name" value="ZnF_C2H2"/>
    <property type="match status" value="4"/>
</dbReference>
<accession>A0A2T2P0L0</accession>
<evidence type="ECO:0000313" key="7">
    <source>
        <dbReference type="EMBL" id="PSN71159.1"/>
    </source>
</evidence>
<dbReference type="Proteomes" id="UP000240883">
    <property type="component" value="Unassembled WGS sequence"/>
</dbReference>
<dbReference type="Gene3D" id="3.40.50.300">
    <property type="entry name" value="P-loop containing nucleotide triphosphate hydrolases"/>
    <property type="match status" value="1"/>
</dbReference>
<dbReference type="InterPro" id="IPR056125">
    <property type="entry name" value="DUF7708"/>
</dbReference>
<dbReference type="FunFam" id="3.30.160.60:FF:002343">
    <property type="entry name" value="Zinc finger protein 33A"/>
    <property type="match status" value="1"/>
</dbReference>
<dbReference type="Pfam" id="PF00096">
    <property type="entry name" value="zf-C2H2"/>
    <property type="match status" value="2"/>
</dbReference>
<dbReference type="EMBL" id="KZ678131">
    <property type="protein sequence ID" value="PSN71159.1"/>
    <property type="molecule type" value="Genomic_DNA"/>
</dbReference>
<evidence type="ECO:0000259" key="6">
    <source>
        <dbReference type="PROSITE" id="PS50157"/>
    </source>
</evidence>
<dbReference type="AlphaFoldDB" id="A0A2T2P0L0"/>
<dbReference type="InterPro" id="IPR054471">
    <property type="entry name" value="GPIID_WHD"/>
</dbReference>
<keyword evidence="2" id="KW-0677">Repeat</keyword>
<dbReference type="SUPFAM" id="SSF57667">
    <property type="entry name" value="beta-beta-alpha zinc fingers"/>
    <property type="match status" value="1"/>
</dbReference>
<reference evidence="7 8" key="1">
    <citation type="journal article" date="2018" name="Front. Microbiol.">
        <title>Genome-Wide Analysis of Corynespora cassiicola Leaf Fall Disease Putative Effectors.</title>
        <authorList>
            <person name="Lopez D."/>
            <person name="Ribeiro S."/>
            <person name="Label P."/>
            <person name="Fumanal B."/>
            <person name="Venisse J.S."/>
            <person name="Kohler A."/>
            <person name="de Oliveira R.R."/>
            <person name="Labutti K."/>
            <person name="Lipzen A."/>
            <person name="Lail K."/>
            <person name="Bauer D."/>
            <person name="Ohm R.A."/>
            <person name="Barry K.W."/>
            <person name="Spatafora J."/>
            <person name="Grigoriev I.V."/>
            <person name="Martin F.M."/>
            <person name="Pujade-Renaud V."/>
        </authorList>
    </citation>
    <scope>NUCLEOTIDE SEQUENCE [LARGE SCALE GENOMIC DNA]</scope>
    <source>
        <strain evidence="7 8">Philippines</strain>
    </source>
</reference>
<dbReference type="PROSITE" id="PS00028">
    <property type="entry name" value="ZINC_FINGER_C2H2_1"/>
    <property type="match status" value="2"/>
</dbReference>
<evidence type="ECO:0000256" key="5">
    <source>
        <dbReference type="PROSITE-ProRule" id="PRU00042"/>
    </source>
</evidence>
<dbReference type="Pfam" id="PF24809">
    <property type="entry name" value="DUF7708"/>
    <property type="match status" value="1"/>
</dbReference>
<dbReference type="PANTHER" id="PTHR10039:SF14">
    <property type="entry name" value="NACHT DOMAIN-CONTAINING PROTEIN"/>
    <property type="match status" value="1"/>
</dbReference>
<keyword evidence="3 5" id="KW-0863">Zinc-finger</keyword>
<keyword evidence="8" id="KW-1185">Reference proteome</keyword>
<feature type="domain" description="C2H2-type" evidence="6">
    <location>
        <begin position="916"/>
        <end position="943"/>
    </location>
</feature>
<sequence length="969" mass="113084">MNNADSRSTTMSSGATLTEKHNLFSSGSTTPSTSSSLQNALVSFRNKLKGDELEEFRSMNYHKLCQEIYKIQNEQESTKKMMNLNRIQSFLEAMDQFGKTIEVFLNVADVVAFIWGPIKFLLLTASNFTDSFESLLDAYEQIGENLPMLTKYERLFHENDYMRSALELMYIDILEFHMHAKRFFSGPAWRKVFKSVWKDFGSSFGGILKRLERHKKLIETRADLSQFQRYQLDMLELKATLAKVVEEEKSKMIREVKDRLAVTPQYVDHENFCNIRKEFGGTGNWFVKNDLVKDWLDGDPPVRPLCWLKGIPGAGKTILASLLVEECCKRKHRKGGDFLTSYIYCHYDAQDRNTAVGVFKGLIDQMLDQYPDLIPFAHSRCVNSGEPVLQLFSTVKKLLEDLCSQIPYQYIVIDGLDEVENPPERRQILQCFTDLVDQCEVQEPGKLRVFIVSQDLADIRRFLEEPQNRVLSLNDVEGNKRDIELFTIAKTEKIREKFILSQEETEYIRDMTIGRSMGMFLYAKLVMENLYAQSTRKFLVEEIEAFPEGLGEAYARILNRIDKESHGGRNWKQAKRLLGWMICAKRQLSWTELQIALSMTFDEAEVVINYDNLRMHTHIHDICGSLVQRTGDRVHLVHSTAREYITQCTKDIHEASMECELATLCLEYLTLGIFEVDEESESVNAEIREQILDGYLVLQDYAISKWPYHVNAFIERAGELDGQSDREERLERFANALNDFMQRYQEDEEWEEQNVPECERKCARFENDDFYDRLLQLVSHIFKYYIKGSEARHKISLGSLQEALDRNRKLLEEFPSSLKGKDLERYREFHDDVRRYKCARITCRFFSEGFKDSKAQKKHHNIHERPFHCDAPSCLGSDLGFSNNPDLEKHKRVFHPEMTDLADTFNSNKKKAASNYPCSICGKTFTRRFHQRDHENSHRGEKPFACPECGRPFTRKNDLRRHQKLHDRK</sequence>
<evidence type="ECO:0000256" key="4">
    <source>
        <dbReference type="ARBA" id="ARBA00022833"/>
    </source>
</evidence>
<gene>
    <name evidence="7" type="ORF">BS50DRAFT_546300</name>
</gene>
<proteinExistence type="predicted"/>
<evidence type="ECO:0000256" key="1">
    <source>
        <dbReference type="ARBA" id="ARBA00022723"/>
    </source>
</evidence>
<dbReference type="Gene3D" id="3.30.160.60">
    <property type="entry name" value="Classic Zinc Finger"/>
    <property type="match status" value="2"/>
</dbReference>
<dbReference type="PANTHER" id="PTHR10039">
    <property type="entry name" value="AMELOGENIN"/>
    <property type="match status" value="1"/>
</dbReference>